<dbReference type="AlphaFoldDB" id="A0A6A5ZZ22"/>
<reference evidence="2" key="1">
    <citation type="journal article" date="2020" name="Stud. Mycol.">
        <title>101 Dothideomycetes genomes: a test case for predicting lifestyles and emergence of pathogens.</title>
        <authorList>
            <person name="Haridas S."/>
            <person name="Albert R."/>
            <person name="Binder M."/>
            <person name="Bloem J."/>
            <person name="Labutti K."/>
            <person name="Salamov A."/>
            <person name="Andreopoulos B."/>
            <person name="Baker S."/>
            <person name="Barry K."/>
            <person name="Bills G."/>
            <person name="Bluhm B."/>
            <person name="Cannon C."/>
            <person name="Castanera R."/>
            <person name="Culley D."/>
            <person name="Daum C."/>
            <person name="Ezra D."/>
            <person name="Gonzalez J."/>
            <person name="Henrissat B."/>
            <person name="Kuo A."/>
            <person name="Liang C."/>
            <person name="Lipzen A."/>
            <person name="Lutzoni F."/>
            <person name="Magnuson J."/>
            <person name="Mondo S."/>
            <person name="Nolan M."/>
            <person name="Ohm R."/>
            <person name="Pangilinan J."/>
            <person name="Park H.-J."/>
            <person name="Ramirez L."/>
            <person name="Alfaro M."/>
            <person name="Sun H."/>
            <person name="Tritt A."/>
            <person name="Yoshinaga Y."/>
            <person name="Zwiers L.-H."/>
            <person name="Turgeon B."/>
            <person name="Goodwin S."/>
            <person name="Spatafora J."/>
            <person name="Crous P."/>
            <person name="Grigoriev I."/>
        </authorList>
    </citation>
    <scope>NUCLEOTIDE SEQUENCE</scope>
    <source>
        <strain evidence="2">CBS 119687</strain>
    </source>
</reference>
<keyword evidence="1" id="KW-0732">Signal</keyword>
<dbReference type="Proteomes" id="UP000799771">
    <property type="component" value="Unassembled WGS sequence"/>
</dbReference>
<feature type="signal peptide" evidence="1">
    <location>
        <begin position="1"/>
        <end position="18"/>
    </location>
</feature>
<keyword evidence="3" id="KW-1185">Reference proteome</keyword>
<protein>
    <submittedName>
        <fullName evidence="2">Uncharacterized protein</fullName>
    </submittedName>
</protein>
<evidence type="ECO:0000256" key="1">
    <source>
        <dbReference type="SAM" id="SignalP"/>
    </source>
</evidence>
<accession>A0A6A5ZZ22</accession>
<name>A0A6A5ZZ22_9PLEO</name>
<dbReference type="EMBL" id="ML977520">
    <property type="protein sequence ID" value="KAF2124144.1"/>
    <property type="molecule type" value="Genomic_DNA"/>
</dbReference>
<gene>
    <name evidence="2" type="ORF">P153DRAFT_390694</name>
</gene>
<proteinExistence type="predicted"/>
<dbReference type="GeneID" id="54411397"/>
<dbReference type="RefSeq" id="XP_033518537.1">
    <property type="nucleotide sequence ID" value="XM_033670965.1"/>
</dbReference>
<feature type="chain" id="PRO_5025457577" evidence="1">
    <location>
        <begin position="19"/>
        <end position="124"/>
    </location>
</feature>
<evidence type="ECO:0000313" key="3">
    <source>
        <dbReference type="Proteomes" id="UP000799771"/>
    </source>
</evidence>
<sequence length="124" mass="13081">MKFTTAIAFFAAVLPAVCLPTARQFNLPTCGAETCLTDGVFDACAPGDLACLCTLEQSEVTRYVETVQSCLDGEAGQAACTAGAIYQYKDLLKTVCATEQFGNKTVVFTAPIPSNATTTNTTIY</sequence>
<evidence type="ECO:0000313" key="2">
    <source>
        <dbReference type="EMBL" id="KAF2124144.1"/>
    </source>
</evidence>
<organism evidence="2 3">
    <name type="scientific">Dothidotthia symphoricarpi CBS 119687</name>
    <dbReference type="NCBI Taxonomy" id="1392245"/>
    <lineage>
        <taxon>Eukaryota</taxon>
        <taxon>Fungi</taxon>
        <taxon>Dikarya</taxon>
        <taxon>Ascomycota</taxon>
        <taxon>Pezizomycotina</taxon>
        <taxon>Dothideomycetes</taxon>
        <taxon>Pleosporomycetidae</taxon>
        <taxon>Pleosporales</taxon>
        <taxon>Dothidotthiaceae</taxon>
        <taxon>Dothidotthia</taxon>
    </lineage>
</organism>
<dbReference type="OrthoDB" id="3747277at2759"/>